<comment type="caution">
    <text evidence="1">The sequence shown here is derived from an EMBL/GenBank/DDBJ whole genome shotgun (WGS) entry which is preliminary data.</text>
</comment>
<proteinExistence type="predicted"/>
<evidence type="ECO:0000313" key="2">
    <source>
        <dbReference type="Proteomes" id="UP000738126"/>
    </source>
</evidence>
<reference evidence="1 2" key="1">
    <citation type="journal article" date="2020" name="Microorganisms">
        <title>Osmotic Adaptation and Compatible Solute Biosynthesis of Phototrophic Bacteria as Revealed from Genome Analyses.</title>
        <authorList>
            <person name="Imhoff J.F."/>
            <person name="Rahn T."/>
            <person name="Kunzel S."/>
            <person name="Keller A."/>
            <person name="Neulinger S.C."/>
        </authorList>
    </citation>
    <scope>NUCLEOTIDE SEQUENCE [LARGE SCALE GENOMIC DNA]</scope>
    <source>
        <strain evidence="1 2">DSM 15116</strain>
    </source>
</reference>
<evidence type="ECO:0000313" key="1">
    <source>
        <dbReference type="EMBL" id="MBK1726782.1"/>
    </source>
</evidence>
<dbReference type="Proteomes" id="UP000738126">
    <property type="component" value="Unassembled WGS sequence"/>
</dbReference>
<dbReference type="RefSeq" id="WP_200258691.1">
    <property type="nucleotide sequence ID" value="NZ_NRSH01000067.1"/>
</dbReference>
<dbReference type="Pfam" id="PF21651">
    <property type="entry name" value="DUF6858"/>
    <property type="match status" value="1"/>
</dbReference>
<protein>
    <submittedName>
        <fullName evidence="1">Uncharacterized protein</fullName>
    </submittedName>
</protein>
<keyword evidence="2" id="KW-1185">Reference proteome</keyword>
<dbReference type="EMBL" id="NRSH01000067">
    <property type="protein sequence ID" value="MBK1726782.1"/>
    <property type="molecule type" value="Genomic_DNA"/>
</dbReference>
<organism evidence="1 2">
    <name type="scientific">Halorhodospira neutriphila</name>
    <dbReference type="NCBI Taxonomy" id="168379"/>
    <lineage>
        <taxon>Bacteria</taxon>
        <taxon>Pseudomonadati</taxon>
        <taxon>Pseudomonadota</taxon>
        <taxon>Gammaproteobacteria</taxon>
        <taxon>Chromatiales</taxon>
        <taxon>Ectothiorhodospiraceae</taxon>
        <taxon>Halorhodospira</taxon>
    </lineage>
</organism>
<accession>A0ABS1E6E2</accession>
<dbReference type="InterPro" id="IPR049204">
    <property type="entry name" value="DUF6858"/>
</dbReference>
<name>A0ABS1E6E2_9GAMM</name>
<gene>
    <name evidence="1" type="ORF">CKO13_07060</name>
</gene>
<sequence>MEKIMLQDAYPVHTLYLDKANTKAETIDEVVAHLRERIEADSRAAHIADFDHYSHTMSHPEPEVAENIRDARNVIFCFGLRLPAPEVTAIRPRSIGVVETDTQFVMSFLEAPMPFANDAMSTWIEELAKQPQHA</sequence>